<proteinExistence type="predicted"/>
<reference evidence="3" key="1">
    <citation type="submission" date="2023-09" db="EMBL/GenBank/DDBJ databases">
        <title>30 novel species of actinomycetes from the DSMZ collection.</title>
        <authorList>
            <person name="Nouioui I."/>
        </authorList>
    </citation>
    <scope>NUCLEOTIDE SEQUENCE</scope>
    <source>
        <strain evidence="3">DSM 115977</strain>
    </source>
</reference>
<evidence type="ECO:0000256" key="2">
    <source>
        <dbReference type="SAM" id="Phobius"/>
    </source>
</evidence>
<feature type="compositionally biased region" description="Basic and acidic residues" evidence="1">
    <location>
        <begin position="1"/>
        <end position="31"/>
    </location>
</feature>
<gene>
    <name evidence="3" type="ORF">RM555_08270</name>
</gene>
<feature type="transmembrane region" description="Helical" evidence="2">
    <location>
        <begin position="86"/>
        <end position="108"/>
    </location>
</feature>
<keyword evidence="4" id="KW-1185">Reference proteome</keyword>
<feature type="region of interest" description="Disordered" evidence="1">
    <location>
        <begin position="224"/>
        <end position="257"/>
    </location>
</feature>
<feature type="compositionally biased region" description="Low complexity" evidence="1">
    <location>
        <begin position="154"/>
        <end position="172"/>
    </location>
</feature>
<protein>
    <submittedName>
        <fullName evidence="3">Uncharacterized protein</fullName>
    </submittedName>
</protein>
<sequence length="257" mass="25844">MFFRRTERPADRGASDRLLDAARADASRTPDAEPLARLLSAAAAPARPGELAGEEDALAAFRAARAAGPAAGAVPSPRRRRFTAGAMAWGAGIAVTATAGAAFAAVTLDRADEPAPPPRPATPTPAPATTGPHRDGSTGDTGGRPTGTPPRPSAAPTSGAPAPGSTAGDAPGSPRPHAEQLRGLCRAYLAKKPAQREKALDTPSFARLVTAAGGREQVDGFCGELLPDVAATESPDRPPKKGSSPTPTPTPAPAPTD</sequence>
<feature type="compositionally biased region" description="Pro residues" evidence="1">
    <location>
        <begin position="246"/>
        <end position="257"/>
    </location>
</feature>
<dbReference type="EMBL" id="JAVRFL010000007">
    <property type="protein sequence ID" value="MDT0528986.1"/>
    <property type="molecule type" value="Genomic_DNA"/>
</dbReference>
<evidence type="ECO:0000313" key="3">
    <source>
        <dbReference type="EMBL" id="MDT0528986.1"/>
    </source>
</evidence>
<feature type="compositionally biased region" description="Pro residues" evidence="1">
    <location>
        <begin position="114"/>
        <end position="126"/>
    </location>
</feature>
<evidence type="ECO:0000313" key="4">
    <source>
        <dbReference type="Proteomes" id="UP001180973"/>
    </source>
</evidence>
<dbReference type="Proteomes" id="UP001180973">
    <property type="component" value="Unassembled WGS sequence"/>
</dbReference>
<dbReference type="RefSeq" id="WP_311411168.1">
    <property type="nucleotide sequence ID" value="NZ_JAVRFL010000007.1"/>
</dbReference>
<name>A0ABU2WUG2_9ACTN</name>
<evidence type="ECO:0000256" key="1">
    <source>
        <dbReference type="SAM" id="MobiDB-lite"/>
    </source>
</evidence>
<organism evidence="3 4">
    <name type="scientific">Micromonospora reichwaldensis</name>
    <dbReference type="NCBI Taxonomy" id="3075516"/>
    <lineage>
        <taxon>Bacteria</taxon>
        <taxon>Bacillati</taxon>
        <taxon>Actinomycetota</taxon>
        <taxon>Actinomycetes</taxon>
        <taxon>Micromonosporales</taxon>
        <taxon>Micromonosporaceae</taxon>
        <taxon>Micromonospora</taxon>
    </lineage>
</organism>
<comment type="caution">
    <text evidence="3">The sequence shown here is derived from an EMBL/GenBank/DDBJ whole genome shotgun (WGS) entry which is preliminary data.</text>
</comment>
<keyword evidence="2" id="KW-1133">Transmembrane helix</keyword>
<keyword evidence="2" id="KW-0812">Transmembrane</keyword>
<keyword evidence="2" id="KW-0472">Membrane</keyword>
<feature type="region of interest" description="Disordered" evidence="1">
    <location>
        <begin position="1"/>
        <end position="32"/>
    </location>
</feature>
<feature type="region of interest" description="Disordered" evidence="1">
    <location>
        <begin position="111"/>
        <end position="184"/>
    </location>
</feature>
<accession>A0ABU2WUG2</accession>